<gene>
    <name evidence="7" type="ORF">GXW78_02780</name>
</gene>
<dbReference type="EMBL" id="JAAEDI010000003">
    <property type="protein sequence ID" value="MBR0648575.1"/>
    <property type="molecule type" value="Genomic_DNA"/>
</dbReference>
<evidence type="ECO:0000256" key="2">
    <source>
        <dbReference type="ARBA" id="ARBA00022643"/>
    </source>
</evidence>
<dbReference type="SUPFAM" id="SSF51679">
    <property type="entry name" value="Bacterial luciferase-like"/>
    <property type="match status" value="1"/>
</dbReference>
<comment type="caution">
    <text evidence="7">The sequence shown here is derived from an EMBL/GenBank/DDBJ whole genome shotgun (WGS) entry which is preliminary data.</text>
</comment>
<evidence type="ECO:0000256" key="1">
    <source>
        <dbReference type="ARBA" id="ARBA00022630"/>
    </source>
</evidence>
<dbReference type="InterPro" id="IPR051260">
    <property type="entry name" value="Diverse_substr_monoxygenases"/>
</dbReference>
<evidence type="ECO:0000256" key="5">
    <source>
        <dbReference type="ARBA" id="ARBA00033748"/>
    </source>
</evidence>
<dbReference type="Gene3D" id="3.20.20.30">
    <property type="entry name" value="Luciferase-like domain"/>
    <property type="match status" value="1"/>
</dbReference>
<keyword evidence="1" id="KW-0285">Flavoprotein</keyword>
<dbReference type="InterPro" id="IPR036661">
    <property type="entry name" value="Luciferase-like_sf"/>
</dbReference>
<reference evidence="8" key="1">
    <citation type="journal article" date="2021" name="Syst. Appl. Microbiol.">
        <title>Roseomonas hellenica sp. nov., isolated from roots of wild-growing Alkanna tinctoria.</title>
        <authorList>
            <person name="Rat A."/>
            <person name="Naranjo H.D."/>
            <person name="Lebbe L."/>
            <person name="Cnockaert M."/>
            <person name="Krigas N."/>
            <person name="Grigoriadou K."/>
            <person name="Maloupa E."/>
            <person name="Willems A."/>
        </authorList>
    </citation>
    <scope>NUCLEOTIDE SEQUENCE [LARGE SCALE GENOMIC DNA]</scope>
    <source>
        <strain evidence="8">LMG 31159</strain>
    </source>
</reference>
<evidence type="ECO:0000313" key="7">
    <source>
        <dbReference type="EMBL" id="MBR0648575.1"/>
    </source>
</evidence>
<evidence type="ECO:0000259" key="6">
    <source>
        <dbReference type="Pfam" id="PF00296"/>
    </source>
</evidence>
<dbReference type="PIRSF" id="PIRSF000337">
    <property type="entry name" value="NTA_MOA"/>
    <property type="match status" value="1"/>
</dbReference>
<dbReference type="InterPro" id="IPR011251">
    <property type="entry name" value="Luciferase-like_dom"/>
</dbReference>
<keyword evidence="8" id="KW-1185">Reference proteome</keyword>
<name>A0ABS5EC91_9PROT</name>
<dbReference type="NCBIfam" id="TIGR03860">
    <property type="entry name" value="FMN_nitrolo"/>
    <property type="match status" value="1"/>
</dbReference>
<keyword evidence="3" id="KW-0560">Oxidoreductase</keyword>
<protein>
    <submittedName>
        <fullName evidence="7">LLM class flavin-dependent oxidoreductase</fullName>
    </submittedName>
</protein>
<organism evidence="7 8">
    <name type="scientific">Neoroseomonas terrae</name>
    <dbReference type="NCBI Taxonomy" id="424799"/>
    <lineage>
        <taxon>Bacteria</taxon>
        <taxon>Pseudomonadati</taxon>
        <taxon>Pseudomonadota</taxon>
        <taxon>Alphaproteobacteria</taxon>
        <taxon>Acetobacterales</taxon>
        <taxon>Acetobacteraceae</taxon>
        <taxon>Neoroseomonas</taxon>
    </lineage>
</organism>
<proteinExistence type="inferred from homology"/>
<keyword evidence="4" id="KW-0503">Monooxygenase</keyword>
<evidence type="ECO:0000256" key="3">
    <source>
        <dbReference type="ARBA" id="ARBA00023002"/>
    </source>
</evidence>
<dbReference type="CDD" id="cd01095">
    <property type="entry name" value="Nitrilotriacetate_monoxgenase"/>
    <property type="match status" value="1"/>
</dbReference>
<sequence length="444" mass="49405">MTTAPRQLRLAAFFTPPGSHYAGWRMPDARSADMEIDDYVAMAQLAERGKLDMLFFQDSAAVASAAVNRTDDPEVQTGAARVVRIEPLTLLASLAMVTKHLGLVATATTTYNEPYHIARRFASVDAISRGRAGWNLVTSQFEDEAFNFGADHHMEHGLRYERAAEFFEVVAGLWRSWDPDAILRDKDSGRYFDPAGMHVLRHEGRFFKVRGPLNVAASPQGRPIVAQAGTSGPGRDLAARIADLTFTAQTEIPAARAHREEMRERARGHGRSPDAIKVMPGLNFIVAETESEARAQHEHLMSMMVDRIVLPTLARLTGGVDLTQYPLDGPLPPLPQSNSAHGRQDMLVAMAREKNLSIRQLARHFATANGHQVFVGTPKAMAEMMETWLMERAADGFMLLQPWFPTPLENFVKLVVPELQKRGVFRREYEGTTLRENLGLPMPE</sequence>
<accession>A0ABS5EC91</accession>
<evidence type="ECO:0000313" key="8">
    <source>
        <dbReference type="Proteomes" id="UP000698752"/>
    </source>
</evidence>
<dbReference type="PANTHER" id="PTHR30011:SF16">
    <property type="entry name" value="C2H2 FINGER DOMAIN TRANSCRIPTION FACTOR (EUROFUNG)-RELATED"/>
    <property type="match status" value="1"/>
</dbReference>
<evidence type="ECO:0000256" key="4">
    <source>
        <dbReference type="ARBA" id="ARBA00023033"/>
    </source>
</evidence>
<comment type="similarity">
    <text evidence="5">Belongs to the NtaA/SnaA/DszA monooxygenase family.</text>
</comment>
<dbReference type="Proteomes" id="UP000698752">
    <property type="component" value="Unassembled WGS sequence"/>
</dbReference>
<dbReference type="InterPro" id="IPR016215">
    <property type="entry name" value="NTA_MOA"/>
</dbReference>
<feature type="domain" description="Luciferase-like" evidence="6">
    <location>
        <begin position="31"/>
        <end position="387"/>
    </location>
</feature>
<dbReference type="Pfam" id="PF00296">
    <property type="entry name" value="Bac_luciferase"/>
    <property type="match status" value="1"/>
</dbReference>
<dbReference type="PANTHER" id="PTHR30011">
    <property type="entry name" value="ALKANESULFONATE MONOOXYGENASE-RELATED"/>
    <property type="match status" value="1"/>
</dbReference>
<keyword evidence="2" id="KW-0288">FMN</keyword>